<evidence type="ECO:0000313" key="1">
    <source>
        <dbReference type="EMBL" id="MPN11987.1"/>
    </source>
</evidence>
<reference evidence="1" key="1">
    <citation type="submission" date="2019-08" db="EMBL/GenBank/DDBJ databases">
        <authorList>
            <person name="Kucharzyk K."/>
            <person name="Murdoch R.W."/>
            <person name="Higgins S."/>
            <person name="Loffler F."/>
        </authorList>
    </citation>
    <scope>NUCLEOTIDE SEQUENCE</scope>
</reference>
<dbReference type="AlphaFoldDB" id="A0A645FCI3"/>
<dbReference type="EMBL" id="VSSQ01058260">
    <property type="protein sequence ID" value="MPN11987.1"/>
    <property type="molecule type" value="Genomic_DNA"/>
</dbReference>
<comment type="caution">
    <text evidence="1">The sequence shown here is derived from an EMBL/GenBank/DDBJ whole genome shotgun (WGS) entry which is preliminary data.</text>
</comment>
<proteinExistence type="predicted"/>
<gene>
    <name evidence="1" type="ORF">SDC9_159296</name>
</gene>
<accession>A0A645FCI3</accession>
<sequence>MVEALSFLHDVKVHIRSKFEMSKGLVKHSRMLSRSQYLYVKITLAAQGQHYRGHFNSLGSGPNYTNHSFSAHLNILPKSVIPLFM</sequence>
<protein>
    <submittedName>
        <fullName evidence="1">Uncharacterized protein</fullName>
    </submittedName>
</protein>
<organism evidence="1">
    <name type="scientific">bioreactor metagenome</name>
    <dbReference type="NCBI Taxonomy" id="1076179"/>
    <lineage>
        <taxon>unclassified sequences</taxon>
        <taxon>metagenomes</taxon>
        <taxon>ecological metagenomes</taxon>
    </lineage>
</organism>
<name>A0A645FCI3_9ZZZZ</name>